<dbReference type="FunFam" id="2.40.30.20:FF:000004">
    <property type="entry name" value="Riboflavin synthase, alpha subunit"/>
    <property type="match status" value="1"/>
</dbReference>
<comment type="function">
    <text evidence="2">Catalyzes the dismutation of two molecules of 6,7-dimethyl-8-ribityllumazine, resulting in the formation of riboflavin and 5-amino-6-(D-ribitylamino)uracil.</text>
</comment>
<evidence type="ECO:0000313" key="13">
    <source>
        <dbReference type="Proteomes" id="UP000599109"/>
    </source>
</evidence>
<comment type="pathway">
    <text evidence="3">Cofactor biosynthesis; riboflavin biosynthesis; riboflavin from 2-hydroxy-3-oxobutyl phosphate and 5-amino-6-(D-ribitylamino)uracil: step 2/2.</text>
</comment>
<evidence type="ECO:0000256" key="7">
    <source>
        <dbReference type="ARBA" id="ARBA00022679"/>
    </source>
</evidence>
<dbReference type="InterPro" id="IPR017938">
    <property type="entry name" value="Riboflavin_synthase-like_b-brl"/>
</dbReference>
<dbReference type="GO" id="GO:0009231">
    <property type="term" value="P:riboflavin biosynthetic process"/>
    <property type="evidence" value="ECO:0007669"/>
    <property type="project" value="UniProtKB-KW"/>
</dbReference>
<evidence type="ECO:0000256" key="10">
    <source>
        <dbReference type="PROSITE-ProRule" id="PRU00524"/>
    </source>
</evidence>
<keyword evidence="7 12" id="KW-0808">Transferase</keyword>
<dbReference type="RefSeq" id="WP_201677524.1">
    <property type="nucleotide sequence ID" value="NZ_JAEQNE010000010.1"/>
</dbReference>
<dbReference type="PIRSF" id="PIRSF000498">
    <property type="entry name" value="Riboflavin_syn_A"/>
    <property type="match status" value="1"/>
</dbReference>
<dbReference type="Gene3D" id="2.40.30.20">
    <property type="match status" value="2"/>
</dbReference>
<dbReference type="PANTHER" id="PTHR21098">
    <property type="entry name" value="RIBOFLAVIN SYNTHASE ALPHA CHAIN"/>
    <property type="match status" value="1"/>
</dbReference>
<evidence type="ECO:0000256" key="2">
    <source>
        <dbReference type="ARBA" id="ARBA00002803"/>
    </source>
</evidence>
<accession>A0A936Z8U5</accession>
<evidence type="ECO:0000256" key="6">
    <source>
        <dbReference type="ARBA" id="ARBA00022619"/>
    </source>
</evidence>
<proteinExistence type="predicted"/>
<evidence type="ECO:0000256" key="5">
    <source>
        <dbReference type="ARBA" id="ARBA00013950"/>
    </source>
</evidence>
<evidence type="ECO:0000259" key="11">
    <source>
        <dbReference type="PROSITE" id="PS51177"/>
    </source>
</evidence>
<keyword evidence="8" id="KW-0677">Repeat</keyword>
<dbReference type="EC" id="2.5.1.9" evidence="4 9"/>
<evidence type="ECO:0000256" key="1">
    <source>
        <dbReference type="ARBA" id="ARBA00000968"/>
    </source>
</evidence>
<organism evidence="12 13">
    <name type="scientific">Ramlibacter monticola</name>
    <dbReference type="NCBI Taxonomy" id="1926872"/>
    <lineage>
        <taxon>Bacteria</taxon>
        <taxon>Pseudomonadati</taxon>
        <taxon>Pseudomonadota</taxon>
        <taxon>Betaproteobacteria</taxon>
        <taxon>Burkholderiales</taxon>
        <taxon>Comamonadaceae</taxon>
        <taxon>Ramlibacter</taxon>
    </lineage>
</organism>
<feature type="repeat" description="Lumazine-binding" evidence="10">
    <location>
        <begin position="102"/>
        <end position="202"/>
    </location>
</feature>
<feature type="domain" description="Lumazine-binding" evidence="11">
    <location>
        <begin position="102"/>
        <end position="202"/>
    </location>
</feature>
<evidence type="ECO:0000256" key="4">
    <source>
        <dbReference type="ARBA" id="ARBA00012827"/>
    </source>
</evidence>
<evidence type="ECO:0000313" key="12">
    <source>
        <dbReference type="EMBL" id="MBL0394852.1"/>
    </source>
</evidence>
<dbReference type="CDD" id="cd00402">
    <property type="entry name" value="Riboflavin_synthase_like"/>
    <property type="match status" value="1"/>
</dbReference>
<evidence type="ECO:0000256" key="8">
    <source>
        <dbReference type="ARBA" id="ARBA00022737"/>
    </source>
</evidence>
<evidence type="ECO:0000256" key="9">
    <source>
        <dbReference type="NCBIfam" id="TIGR00187"/>
    </source>
</evidence>
<dbReference type="InterPro" id="IPR026017">
    <property type="entry name" value="Lumazine-bd_dom"/>
</dbReference>
<dbReference type="EMBL" id="JAEQNE010000010">
    <property type="protein sequence ID" value="MBL0394852.1"/>
    <property type="molecule type" value="Genomic_DNA"/>
</dbReference>
<comment type="catalytic activity">
    <reaction evidence="1">
        <text>2 6,7-dimethyl-8-(1-D-ribityl)lumazine + H(+) = 5-amino-6-(D-ribitylamino)uracil + riboflavin</text>
        <dbReference type="Rhea" id="RHEA:20772"/>
        <dbReference type="ChEBI" id="CHEBI:15378"/>
        <dbReference type="ChEBI" id="CHEBI:15934"/>
        <dbReference type="ChEBI" id="CHEBI:57986"/>
        <dbReference type="ChEBI" id="CHEBI:58201"/>
        <dbReference type="EC" id="2.5.1.9"/>
    </reaction>
</comment>
<feature type="domain" description="Lumazine-binding" evidence="11">
    <location>
        <begin position="1"/>
        <end position="101"/>
    </location>
</feature>
<keyword evidence="13" id="KW-1185">Reference proteome</keyword>
<dbReference type="Proteomes" id="UP000599109">
    <property type="component" value="Unassembled WGS sequence"/>
</dbReference>
<feature type="repeat" description="Lumazine-binding" evidence="10">
    <location>
        <begin position="1"/>
        <end position="101"/>
    </location>
</feature>
<name>A0A936Z8U5_9BURK</name>
<dbReference type="NCBIfam" id="NF006767">
    <property type="entry name" value="PRK09289.1"/>
    <property type="match status" value="1"/>
</dbReference>
<gene>
    <name evidence="12" type="ORF">JJ685_27180</name>
</gene>
<protein>
    <recommendedName>
        <fullName evidence="5 9">Riboflavin synthase</fullName>
        <ecNumber evidence="4 9">2.5.1.9</ecNumber>
    </recommendedName>
</protein>
<comment type="caution">
    <text evidence="12">The sequence shown here is derived from an EMBL/GenBank/DDBJ whole genome shotgun (WGS) entry which is preliminary data.</text>
</comment>
<dbReference type="GO" id="GO:0004746">
    <property type="term" value="F:riboflavin synthase activity"/>
    <property type="evidence" value="ECO:0007669"/>
    <property type="project" value="UniProtKB-UniRule"/>
</dbReference>
<sequence>MFTGIITGVGRIAAIDDLGSSQQHGKRLTVTAPAGYLDDVGLGDSIALNGACMTVTSLDANAGRFTIEISAESLDKTAGLAQPGPVNLEKALRPQDRLGGHLVSGHVDGVGSVTRMAPVGESWELCILAPQALGKYLAYKGSITVNGVSLTVNTIEDRADGTELSINLIPHTVENTALHVLKAGARVNLEIDLIARYVERMLGAGKGPQ</sequence>
<keyword evidence="6" id="KW-0686">Riboflavin biosynthesis</keyword>
<dbReference type="SUPFAM" id="SSF63380">
    <property type="entry name" value="Riboflavin synthase domain-like"/>
    <property type="match status" value="2"/>
</dbReference>
<dbReference type="NCBIfam" id="TIGR00187">
    <property type="entry name" value="ribE"/>
    <property type="match status" value="1"/>
</dbReference>
<dbReference type="InterPro" id="IPR001783">
    <property type="entry name" value="Lumazine-bd"/>
</dbReference>
<evidence type="ECO:0000256" key="3">
    <source>
        <dbReference type="ARBA" id="ARBA00004887"/>
    </source>
</evidence>
<dbReference type="InterPro" id="IPR023366">
    <property type="entry name" value="ATP_synth_asu-like_sf"/>
</dbReference>
<reference evidence="12 13" key="1">
    <citation type="journal article" date="2017" name="Int. J. Syst. Evol. Microbiol.">
        <title>Ramlibacter monticola sp. nov., isolated from forest soil.</title>
        <authorList>
            <person name="Chaudhary D.K."/>
            <person name="Kim J."/>
        </authorList>
    </citation>
    <scope>NUCLEOTIDE SEQUENCE [LARGE SCALE GENOMIC DNA]</scope>
    <source>
        <strain evidence="12 13">KACC 19175</strain>
    </source>
</reference>
<dbReference type="AlphaFoldDB" id="A0A936Z8U5"/>
<dbReference type="PANTHER" id="PTHR21098:SF12">
    <property type="entry name" value="RIBOFLAVIN SYNTHASE"/>
    <property type="match status" value="1"/>
</dbReference>
<dbReference type="Pfam" id="PF00677">
    <property type="entry name" value="Lum_binding"/>
    <property type="match status" value="2"/>
</dbReference>
<dbReference type="PROSITE" id="PS51177">
    <property type="entry name" value="LUMAZINE_BIND"/>
    <property type="match status" value="2"/>
</dbReference>